<gene>
    <name evidence="5" type="primary">LOC110783649</name>
</gene>
<dbReference type="GeneID" id="110783649"/>
<organism evidence="4 5">
    <name type="scientific">Spinacia oleracea</name>
    <name type="common">Spinach</name>
    <dbReference type="NCBI Taxonomy" id="3562"/>
    <lineage>
        <taxon>Eukaryota</taxon>
        <taxon>Viridiplantae</taxon>
        <taxon>Streptophyta</taxon>
        <taxon>Embryophyta</taxon>
        <taxon>Tracheophyta</taxon>
        <taxon>Spermatophyta</taxon>
        <taxon>Magnoliopsida</taxon>
        <taxon>eudicotyledons</taxon>
        <taxon>Gunneridae</taxon>
        <taxon>Pentapetalae</taxon>
        <taxon>Caryophyllales</taxon>
        <taxon>Chenopodiaceae</taxon>
        <taxon>Chenopodioideae</taxon>
        <taxon>Anserineae</taxon>
        <taxon>Spinacia</taxon>
    </lineage>
</organism>
<keyword evidence="2" id="KW-0009">Actin-binding</keyword>
<dbReference type="Proteomes" id="UP000813463">
    <property type="component" value="Chromosome 5"/>
</dbReference>
<evidence type="ECO:0000256" key="3">
    <source>
        <dbReference type="SAM" id="MobiDB-lite"/>
    </source>
</evidence>
<comment type="function">
    <text evidence="2">Involved in regulation of actin and microtubule organization. Part of a WAVE complex that activates the Arp2/3 complex.</text>
</comment>
<keyword evidence="2" id="KW-0206">Cytoskeleton</keyword>
<feature type="compositionally biased region" description="Polar residues" evidence="3">
    <location>
        <begin position="993"/>
        <end position="1002"/>
    </location>
</feature>
<feature type="region of interest" description="Disordered" evidence="3">
    <location>
        <begin position="1152"/>
        <end position="1176"/>
    </location>
</feature>
<feature type="compositionally biased region" description="Polar residues" evidence="3">
    <location>
        <begin position="198"/>
        <end position="237"/>
    </location>
</feature>
<dbReference type="PANTHER" id="PTHR12902">
    <property type="entry name" value="WASP-1"/>
    <property type="match status" value="1"/>
</dbReference>
<dbReference type="GO" id="GO:0005856">
    <property type="term" value="C:cytoskeleton"/>
    <property type="evidence" value="ECO:0007669"/>
    <property type="project" value="UniProtKB-SubCell"/>
</dbReference>
<dbReference type="GO" id="GO:2000601">
    <property type="term" value="P:positive regulation of Arp2/3 complex-mediated actin nucleation"/>
    <property type="evidence" value="ECO:0000318"/>
    <property type="project" value="GO_Central"/>
</dbReference>
<sequence length="1410" mass="155299">MPLVRFAIKNEYGLGVGELYKDGVESEDPKAVLDGVAVAGLVGLLRQLGDLAQFAAEVFHGLQEQVASTSSRSRKLVNRVQRVEASLPSLEKAILSQTDHLRFAYTPGSERHAYIRTERNLFICDDFPHYIMDSYEECREPPHLQLLDRFDSGGPGSCLKRYSDPTFFKRASSCSQVSNSETCQRERKTRKTKKRRSWQQSGQLPKSTPNLNGSSRMQFSSTGHGQSSLSHTGSTFDMTFKSDMGDQSDSHGSKDGVDFMECVSRPSISTRPDETKNKGLSTSLIEAEVNNNGSIHPDEQISVASDDKPCSNDAETIVPHSSNATWDELLEIVEPTDVTYKIEDTRQMPATNCSPHELELKLVNKICVNQVNDLPEQGSNPKLKADAWHLRTTCDENFMEPIGLSCRMNEVQDLLKINFDLQEHYLEPPHLESCTQVVDSSEVHKSPKPNTNDNDPVYRRLETGAAPYFLEANFDVAEKELETVYSEHVSAVDAFTEGGSNVEAIEWNVQDPETVNAELVSQVDAFPVRVNHLNIIEWSERDLQTVNPEHDRVNAFSECGNNVKVIEWKRPESDTITTEHVSEMDTCSESVNSVKLIKWNQQELVTPNTENVSQLDTFSEGGNSVQVIEWSQFDDIDSGTENFVDALNTIESESESDFETEMIKEVPSTGSKEEEEEYAVNGQTSEVTSHLEPDHQHLATAEMGENAVNGQTSKITSHIEPKHQLLATDKIGENAVNDQTSEITSPLEPEHQCLTTSYNVQEEDSDDLERSATSMSSANTWSPDRTWSSHDKSESATGQKRDVPTCLSEEQSLQTIQSATLSNVPQGLDFCVDDPAGIVDPAICEITKFGSDAASDERITCAPHMPQEVSAGSSTSDPLAFWTNGTLFGLAPSKPIVFSMPDSVDSAPTSNGGKVGQCGLDAVQKVDPEGTRAASVNESEHGSSKHLSHQRFEKTCDTSVGHDKINFSDHPVTLDLSNGDAMPLGSKVPRGTNMKNVSSEATGASEDRSSLLSVLSRGLLKNGLRRSGSLGYYETHENSVPLKADERINRCQDDVSHAVPETNLKEKLTSPVNSPPPSPPLGHMKISFQPVDSFDTSRLKLKYPEGIDQYENTLDAFPTFQLVPESIMLQHDIGSDSDDDTFSRSYACMSDESHSHMSDSNSDQWESGDSAESNDHTVYDGLHRISSAESASVSPQLEEADHGSIHVGSGSFSDAHSLSNPLVGLPTLNAKSPFGCQKVEPCVSPALHSSHLQEPTHEPPPLPPMQWRVSRLFDEVMLKQNQVSDSLSQSFVPRLLNSAIAQPAKVDLAKLVSTAHESATIVEPKKVEDQKFVQEQTYHAEKKKETDDKGDFLHQIRTKSFNLKRTGPTRSTYTPTPATSNKITAILQKASAIRKVVGSDEGEDDSWSDT</sequence>
<feature type="region of interest" description="Disordered" evidence="3">
    <location>
        <begin position="978"/>
        <end position="1008"/>
    </location>
</feature>
<dbReference type="InterPro" id="IPR028288">
    <property type="entry name" value="SCAR/WAVE_fam"/>
</dbReference>
<comment type="similarity">
    <text evidence="1 2">Belongs to the SCAR/WAVE family.</text>
</comment>
<feature type="compositionally biased region" description="Basic residues" evidence="3">
    <location>
        <begin position="187"/>
        <end position="197"/>
    </location>
</feature>
<dbReference type="PANTHER" id="PTHR12902:SF33">
    <property type="entry name" value="PROTEIN SCAR3"/>
    <property type="match status" value="1"/>
</dbReference>
<dbReference type="GO" id="GO:0003779">
    <property type="term" value="F:actin binding"/>
    <property type="evidence" value="ECO:0007669"/>
    <property type="project" value="UniProtKB-UniRule"/>
</dbReference>
<comment type="subcellular location">
    <subcellularLocation>
        <location evidence="2">Cytoplasm</location>
        <location evidence="2">Cytoskeleton</location>
    </subcellularLocation>
</comment>
<accession>A0A9R0I6S1</accession>
<feature type="region of interest" description="Disordered" evidence="3">
    <location>
        <begin position="758"/>
        <end position="804"/>
    </location>
</feature>
<dbReference type="GO" id="GO:0034237">
    <property type="term" value="F:protein kinase A regulatory subunit binding"/>
    <property type="evidence" value="ECO:0000318"/>
    <property type="project" value="GO_Central"/>
</dbReference>
<evidence type="ECO:0000256" key="2">
    <source>
        <dbReference type="RuleBase" id="RU367034"/>
    </source>
</evidence>
<evidence type="ECO:0000313" key="4">
    <source>
        <dbReference type="Proteomes" id="UP000813463"/>
    </source>
</evidence>
<feature type="region of interest" description="Disordered" evidence="3">
    <location>
        <begin position="1189"/>
        <end position="1208"/>
    </location>
</feature>
<feature type="region of interest" description="Disordered" evidence="3">
    <location>
        <begin position="179"/>
        <end position="258"/>
    </location>
</feature>
<dbReference type="RefSeq" id="XP_021843688.2">
    <property type="nucleotide sequence ID" value="XM_021987996.2"/>
</dbReference>
<reference evidence="5" key="2">
    <citation type="submission" date="2025-08" db="UniProtKB">
        <authorList>
            <consortium name="RefSeq"/>
        </authorList>
    </citation>
    <scope>IDENTIFICATION</scope>
    <source>
        <tissue evidence="5">Leaf</tissue>
    </source>
</reference>
<feature type="compositionally biased region" description="Basic and acidic residues" evidence="3">
    <location>
        <begin position="787"/>
        <end position="803"/>
    </location>
</feature>
<keyword evidence="4" id="KW-1185">Reference proteome</keyword>
<dbReference type="GO" id="GO:0030036">
    <property type="term" value="P:actin cytoskeleton organization"/>
    <property type="evidence" value="ECO:0000318"/>
    <property type="project" value="GO_Central"/>
</dbReference>
<feature type="compositionally biased region" description="Polar residues" evidence="3">
    <location>
        <begin position="771"/>
        <end position="786"/>
    </location>
</feature>
<dbReference type="GO" id="GO:0071933">
    <property type="term" value="F:Arp2/3 complex binding"/>
    <property type="evidence" value="ECO:0000318"/>
    <property type="project" value="GO_Central"/>
</dbReference>
<proteinExistence type="inferred from homology"/>
<dbReference type="Gene3D" id="1.20.5.340">
    <property type="match status" value="1"/>
</dbReference>
<name>A0A9R0I6S1_SPIOL</name>
<evidence type="ECO:0000313" key="5">
    <source>
        <dbReference type="RefSeq" id="XP_021843688.2"/>
    </source>
</evidence>
<feature type="region of interest" description="Disordered" evidence="3">
    <location>
        <begin position="930"/>
        <end position="951"/>
    </location>
</feature>
<feature type="compositionally biased region" description="Basic and acidic residues" evidence="3">
    <location>
        <begin position="248"/>
        <end position="257"/>
    </location>
</feature>
<keyword evidence="2" id="KW-0963">Cytoplasm</keyword>
<dbReference type="Gene3D" id="6.10.280.150">
    <property type="match status" value="2"/>
</dbReference>
<evidence type="ECO:0000256" key="1">
    <source>
        <dbReference type="ARBA" id="ARBA00006993"/>
    </source>
</evidence>
<reference evidence="4" key="1">
    <citation type="journal article" date="2021" name="Nat. Commun.">
        <title>Genomic analyses provide insights into spinach domestication and the genetic basis of agronomic traits.</title>
        <authorList>
            <person name="Cai X."/>
            <person name="Sun X."/>
            <person name="Xu C."/>
            <person name="Sun H."/>
            <person name="Wang X."/>
            <person name="Ge C."/>
            <person name="Zhang Z."/>
            <person name="Wang Q."/>
            <person name="Fei Z."/>
            <person name="Jiao C."/>
            <person name="Wang Q."/>
        </authorList>
    </citation>
    <scope>NUCLEOTIDE SEQUENCE [LARGE SCALE GENOMIC DNA]</scope>
    <source>
        <strain evidence="4">cv. Varoflay</strain>
    </source>
</reference>
<dbReference type="KEGG" id="soe:110783649"/>
<protein>
    <recommendedName>
        <fullName evidence="2">Protein SCAR</fullName>
    </recommendedName>
    <alternativeName>
        <fullName evidence="2">Protein WAVE</fullName>
    </alternativeName>
</protein>